<feature type="chain" id="PRO_5025544807" evidence="1">
    <location>
        <begin position="26"/>
        <end position="321"/>
    </location>
</feature>
<protein>
    <submittedName>
        <fullName evidence="2">Uncharacterized protein</fullName>
    </submittedName>
</protein>
<proteinExistence type="predicted"/>
<feature type="signal peptide" evidence="1">
    <location>
        <begin position="1"/>
        <end position="25"/>
    </location>
</feature>
<dbReference type="AlphaFoldDB" id="A0A6A6T7K2"/>
<evidence type="ECO:0000313" key="2">
    <source>
        <dbReference type="EMBL" id="KAF2655652.1"/>
    </source>
</evidence>
<keyword evidence="1" id="KW-0732">Signal</keyword>
<accession>A0A6A6T7K2</accession>
<evidence type="ECO:0000313" key="3">
    <source>
        <dbReference type="Proteomes" id="UP000799324"/>
    </source>
</evidence>
<sequence>MTVHMQELPLSLALALFANTPFLFSQTVEHLAKVLPLEELESIQACVNLVKNSTRTSVFHFKEKNNPTVILEDAEVVLIAKRTSLAEAEFDLKNETLMTAALELAEMGPGVVRTYNSIANGEIQLVFQKRTAPSGDEDEKSFLTTAFEGCEVYWVQLVNELQAEREQRIRVHEVKACQVLGKRPGSYRPSRRSDIETLHKNAPIIILKSQRGMVLVVRSIGEATVSLNITDPFLEDPMLALAELGTDEPLTVPLEDVDQTVEMVYKRVRQGASMTEAFHKCQKYTWTVSDGVIEDVGESVIWRSYLEECQSPSSTWPLYQY</sequence>
<dbReference type="Proteomes" id="UP000799324">
    <property type="component" value="Unassembled WGS sequence"/>
</dbReference>
<gene>
    <name evidence="2" type="ORF">K491DRAFT_716083</name>
</gene>
<organism evidence="2 3">
    <name type="scientific">Lophiostoma macrostomum CBS 122681</name>
    <dbReference type="NCBI Taxonomy" id="1314788"/>
    <lineage>
        <taxon>Eukaryota</taxon>
        <taxon>Fungi</taxon>
        <taxon>Dikarya</taxon>
        <taxon>Ascomycota</taxon>
        <taxon>Pezizomycotina</taxon>
        <taxon>Dothideomycetes</taxon>
        <taxon>Pleosporomycetidae</taxon>
        <taxon>Pleosporales</taxon>
        <taxon>Lophiostomataceae</taxon>
        <taxon>Lophiostoma</taxon>
    </lineage>
</organism>
<evidence type="ECO:0000256" key="1">
    <source>
        <dbReference type="SAM" id="SignalP"/>
    </source>
</evidence>
<name>A0A6A6T7K2_9PLEO</name>
<keyword evidence="3" id="KW-1185">Reference proteome</keyword>
<dbReference type="EMBL" id="MU004346">
    <property type="protein sequence ID" value="KAF2655652.1"/>
    <property type="molecule type" value="Genomic_DNA"/>
</dbReference>
<reference evidence="2" key="1">
    <citation type="journal article" date="2020" name="Stud. Mycol.">
        <title>101 Dothideomycetes genomes: a test case for predicting lifestyles and emergence of pathogens.</title>
        <authorList>
            <person name="Haridas S."/>
            <person name="Albert R."/>
            <person name="Binder M."/>
            <person name="Bloem J."/>
            <person name="Labutti K."/>
            <person name="Salamov A."/>
            <person name="Andreopoulos B."/>
            <person name="Baker S."/>
            <person name="Barry K."/>
            <person name="Bills G."/>
            <person name="Bluhm B."/>
            <person name="Cannon C."/>
            <person name="Castanera R."/>
            <person name="Culley D."/>
            <person name="Daum C."/>
            <person name="Ezra D."/>
            <person name="Gonzalez J."/>
            <person name="Henrissat B."/>
            <person name="Kuo A."/>
            <person name="Liang C."/>
            <person name="Lipzen A."/>
            <person name="Lutzoni F."/>
            <person name="Magnuson J."/>
            <person name="Mondo S."/>
            <person name="Nolan M."/>
            <person name="Ohm R."/>
            <person name="Pangilinan J."/>
            <person name="Park H.-J."/>
            <person name="Ramirez L."/>
            <person name="Alfaro M."/>
            <person name="Sun H."/>
            <person name="Tritt A."/>
            <person name="Yoshinaga Y."/>
            <person name="Zwiers L.-H."/>
            <person name="Turgeon B."/>
            <person name="Goodwin S."/>
            <person name="Spatafora J."/>
            <person name="Crous P."/>
            <person name="Grigoriev I."/>
        </authorList>
    </citation>
    <scope>NUCLEOTIDE SEQUENCE</scope>
    <source>
        <strain evidence="2">CBS 122681</strain>
    </source>
</reference>